<dbReference type="EMBL" id="BSFL01000003">
    <property type="protein sequence ID" value="GLK80985.1"/>
    <property type="molecule type" value="Genomic_DNA"/>
</dbReference>
<sequence>MPGPSDVAGDPLGVAPNVSVVRLAGPWDTADGKGFSRVVGVVDGSRQRFYVQWLTEPDGRIFETKELEDEDAARLTFGDVRAEPGPTGGVTLFLDTVPDKDGLRDTWVLIVGAPGEVRFGPAMN</sequence>
<name>A0A9W6JNP6_9HYPH</name>
<protein>
    <submittedName>
        <fullName evidence="1">Uncharacterized protein</fullName>
    </submittedName>
</protein>
<gene>
    <name evidence="1" type="ORF">GCM10008174_27260</name>
</gene>
<accession>A0A9W6JNP6</accession>
<keyword evidence="2" id="KW-1185">Reference proteome</keyword>
<evidence type="ECO:0000313" key="2">
    <source>
        <dbReference type="Proteomes" id="UP001143309"/>
    </source>
</evidence>
<reference evidence="1" key="1">
    <citation type="journal article" date="2014" name="Int. J. Syst. Evol. Microbiol.">
        <title>Complete genome sequence of Corynebacterium casei LMG S-19264T (=DSM 44701T), isolated from a smear-ripened cheese.</title>
        <authorList>
            <consortium name="US DOE Joint Genome Institute (JGI-PGF)"/>
            <person name="Walter F."/>
            <person name="Albersmeier A."/>
            <person name="Kalinowski J."/>
            <person name="Ruckert C."/>
        </authorList>
    </citation>
    <scope>NUCLEOTIDE SEQUENCE</scope>
    <source>
        <strain evidence="1">VKM B-2748</strain>
    </source>
</reference>
<evidence type="ECO:0000313" key="1">
    <source>
        <dbReference type="EMBL" id="GLK80985.1"/>
    </source>
</evidence>
<organism evidence="1 2">
    <name type="scientific">Methylopila turkensis</name>
    <dbReference type="NCBI Taxonomy" id="1437816"/>
    <lineage>
        <taxon>Bacteria</taxon>
        <taxon>Pseudomonadati</taxon>
        <taxon>Pseudomonadota</taxon>
        <taxon>Alphaproteobacteria</taxon>
        <taxon>Hyphomicrobiales</taxon>
        <taxon>Methylopilaceae</taxon>
        <taxon>Methylopila</taxon>
    </lineage>
</organism>
<proteinExistence type="predicted"/>
<dbReference type="Proteomes" id="UP001143309">
    <property type="component" value="Unassembled WGS sequence"/>
</dbReference>
<reference evidence="1" key="2">
    <citation type="submission" date="2023-01" db="EMBL/GenBank/DDBJ databases">
        <authorList>
            <person name="Sun Q."/>
            <person name="Evtushenko L."/>
        </authorList>
    </citation>
    <scope>NUCLEOTIDE SEQUENCE</scope>
    <source>
        <strain evidence="1">VKM B-2748</strain>
    </source>
</reference>
<dbReference type="AlphaFoldDB" id="A0A9W6JNP6"/>
<comment type="caution">
    <text evidence="1">The sequence shown here is derived from an EMBL/GenBank/DDBJ whole genome shotgun (WGS) entry which is preliminary data.</text>
</comment>